<keyword evidence="1" id="KW-0812">Transmembrane</keyword>
<name>A0ABD3UNY1_9LAMI</name>
<evidence type="ECO:0000256" key="1">
    <source>
        <dbReference type="SAM" id="Phobius"/>
    </source>
</evidence>
<feature type="transmembrane region" description="Helical" evidence="1">
    <location>
        <begin position="44"/>
        <end position="66"/>
    </location>
</feature>
<keyword evidence="1" id="KW-0472">Membrane</keyword>
<keyword evidence="1" id="KW-1133">Transmembrane helix</keyword>
<organism evidence="2 3">
    <name type="scientific">Penstemon smallii</name>
    <dbReference type="NCBI Taxonomy" id="265156"/>
    <lineage>
        <taxon>Eukaryota</taxon>
        <taxon>Viridiplantae</taxon>
        <taxon>Streptophyta</taxon>
        <taxon>Embryophyta</taxon>
        <taxon>Tracheophyta</taxon>
        <taxon>Spermatophyta</taxon>
        <taxon>Magnoliopsida</taxon>
        <taxon>eudicotyledons</taxon>
        <taxon>Gunneridae</taxon>
        <taxon>Pentapetalae</taxon>
        <taxon>asterids</taxon>
        <taxon>lamiids</taxon>
        <taxon>Lamiales</taxon>
        <taxon>Plantaginaceae</taxon>
        <taxon>Cheloneae</taxon>
        <taxon>Penstemon</taxon>
    </lineage>
</organism>
<keyword evidence="3" id="KW-1185">Reference proteome</keyword>
<evidence type="ECO:0000313" key="2">
    <source>
        <dbReference type="EMBL" id="KAL3850827.1"/>
    </source>
</evidence>
<accession>A0ABD3UNY1</accession>
<feature type="transmembrane region" description="Helical" evidence="1">
    <location>
        <begin position="6"/>
        <end position="24"/>
    </location>
</feature>
<sequence length="105" mass="11926">MLLDLQVVVLYLFKLLLLASKVVLQTSKFVSRVSSSYELMLFKLMLLQTFIDDFGLFKLLLLGFIASSSQVDYLCYLKLLLFASKSKFHISCIASLFSKNELPSS</sequence>
<comment type="caution">
    <text evidence="2">The sequence shown here is derived from an EMBL/GenBank/DDBJ whole genome shotgun (WGS) entry which is preliminary data.</text>
</comment>
<reference evidence="2 3" key="1">
    <citation type="submission" date="2024-12" db="EMBL/GenBank/DDBJ databases">
        <title>The unique morphological basis and parallel evolutionary history of personate flowers in Penstemon.</title>
        <authorList>
            <person name="Depatie T.H."/>
            <person name="Wessinger C.A."/>
        </authorList>
    </citation>
    <scope>NUCLEOTIDE SEQUENCE [LARGE SCALE GENOMIC DNA]</scope>
    <source>
        <strain evidence="2">WTNN_2</strain>
        <tissue evidence="2">Leaf</tissue>
    </source>
</reference>
<proteinExistence type="predicted"/>
<gene>
    <name evidence="2" type="ORF">ACJIZ3_012709</name>
</gene>
<dbReference type="EMBL" id="JBJXBP010000001">
    <property type="protein sequence ID" value="KAL3850827.1"/>
    <property type="molecule type" value="Genomic_DNA"/>
</dbReference>
<protein>
    <submittedName>
        <fullName evidence="2">Uncharacterized protein</fullName>
    </submittedName>
</protein>
<dbReference type="Proteomes" id="UP001634393">
    <property type="component" value="Unassembled WGS sequence"/>
</dbReference>
<evidence type="ECO:0000313" key="3">
    <source>
        <dbReference type="Proteomes" id="UP001634393"/>
    </source>
</evidence>
<dbReference type="AlphaFoldDB" id="A0ABD3UNY1"/>